<dbReference type="HOGENOM" id="CLU_2340690_0_0_9"/>
<gene>
    <name evidence="2" type="ORF">HMPREF0080_01656</name>
</gene>
<dbReference type="Pfam" id="PF02550">
    <property type="entry name" value="AcetylCoA_hydro"/>
    <property type="match status" value="1"/>
</dbReference>
<evidence type="ECO:0000313" key="2">
    <source>
        <dbReference type="EMBL" id="EHM39154.1"/>
    </source>
</evidence>
<dbReference type="EMBL" id="AGCJ01000072">
    <property type="protein sequence ID" value="EHM39154.1"/>
    <property type="molecule type" value="Genomic_DNA"/>
</dbReference>
<proteinExistence type="predicted"/>
<dbReference type="STRING" id="861450.HMPREF0080_01656"/>
<name>G9YJ12_9FIRM</name>
<dbReference type="PATRIC" id="fig|861450.3.peg.1530"/>
<dbReference type="RefSeq" id="WP_006790623.1">
    <property type="nucleotide sequence ID" value="NZ_JH417605.1"/>
</dbReference>
<organism evidence="2 3">
    <name type="scientific">Anaeroglobus geminatus F0357</name>
    <dbReference type="NCBI Taxonomy" id="861450"/>
    <lineage>
        <taxon>Bacteria</taxon>
        <taxon>Bacillati</taxon>
        <taxon>Bacillota</taxon>
        <taxon>Negativicutes</taxon>
        <taxon>Veillonellales</taxon>
        <taxon>Veillonellaceae</taxon>
        <taxon>Anaeroglobus</taxon>
    </lineage>
</organism>
<dbReference type="Proteomes" id="UP000005481">
    <property type="component" value="Unassembled WGS sequence"/>
</dbReference>
<dbReference type="InterPro" id="IPR003702">
    <property type="entry name" value="ActCoA_hydro_N"/>
</dbReference>
<comment type="caution">
    <text evidence="2">The sequence shown here is derived from an EMBL/GenBank/DDBJ whole genome shotgun (WGS) entry which is preliminary data.</text>
</comment>
<dbReference type="SUPFAM" id="SSF100950">
    <property type="entry name" value="NagB/RpiA/CoA transferase-like"/>
    <property type="match status" value="1"/>
</dbReference>
<keyword evidence="3" id="KW-1185">Reference proteome</keyword>
<dbReference type="AlphaFoldDB" id="G9YJ12"/>
<evidence type="ECO:0000313" key="3">
    <source>
        <dbReference type="Proteomes" id="UP000005481"/>
    </source>
</evidence>
<reference evidence="2 3" key="1">
    <citation type="submission" date="2011-08" db="EMBL/GenBank/DDBJ databases">
        <authorList>
            <person name="Weinstock G."/>
            <person name="Sodergren E."/>
            <person name="Clifton S."/>
            <person name="Fulton L."/>
            <person name="Fulton B."/>
            <person name="Courtney L."/>
            <person name="Fronick C."/>
            <person name="Harrison M."/>
            <person name="Strong C."/>
            <person name="Farmer C."/>
            <person name="Delahaunty K."/>
            <person name="Markovic C."/>
            <person name="Hall O."/>
            <person name="Minx P."/>
            <person name="Tomlinson C."/>
            <person name="Mitreva M."/>
            <person name="Hou S."/>
            <person name="Chen J."/>
            <person name="Wollam A."/>
            <person name="Pepin K.H."/>
            <person name="Johnson M."/>
            <person name="Bhonagiri V."/>
            <person name="Zhang X."/>
            <person name="Suruliraj S."/>
            <person name="Warren W."/>
            <person name="Chinwalla A."/>
            <person name="Mardis E.R."/>
            <person name="Wilson R.K."/>
        </authorList>
    </citation>
    <scope>NUCLEOTIDE SEQUENCE [LARGE SCALE GENOMIC DNA]</scope>
    <source>
        <strain evidence="2 3">F0357</strain>
    </source>
</reference>
<dbReference type="eggNOG" id="COG0427">
    <property type="taxonomic scope" value="Bacteria"/>
</dbReference>
<dbReference type="InterPro" id="IPR037171">
    <property type="entry name" value="NagB/RpiA_transferase-like"/>
</dbReference>
<sequence length="97" mass="11380">MSQWTDLYKQKLTTPEEAVKLVKDHDWVDYGMASSQPIVLDKALAARKDELKDIKVRTAFSLAPRQIVEADPNRDIFYHDELAHERLRPQTLFQRIE</sequence>
<feature type="domain" description="Acetyl-CoA hydrolase/transferase N-terminal" evidence="1">
    <location>
        <begin position="8"/>
        <end position="81"/>
    </location>
</feature>
<accession>G9YJ12</accession>
<dbReference type="Gene3D" id="3.40.1080.10">
    <property type="entry name" value="Glutaconate Coenzyme A-transferase"/>
    <property type="match status" value="1"/>
</dbReference>
<evidence type="ECO:0000259" key="1">
    <source>
        <dbReference type="Pfam" id="PF02550"/>
    </source>
</evidence>
<dbReference type="GO" id="GO:0008410">
    <property type="term" value="F:CoA-transferase activity"/>
    <property type="evidence" value="ECO:0007669"/>
    <property type="project" value="InterPro"/>
</dbReference>
<protein>
    <recommendedName>
        <fullName evidence="1">Acetyl-CoA hydrolase/transferase N-terminal domain-containing protein</fullName>
    </recommendedName>
</protein>